<name>A0ABS1PF75_9ACTN</name>
<keyword evidence="2" id="KW-1185">Reference proteome</keyword>
<accession>A0ABS1PF75</accession>
<protein>
    <recommendedName>
        <fullName evidence="3">Haloacid dehalogenase</fullName>
    </recommendedName>
</protein>
<gene>
    <name evidence="1" type="ORF">JK364_01205</name>
</gene>
<dbReference type="Proteomes" id="UP000621510">
    <property type="component" value="Unassembled WGS sequence"/>
</dbReference>
<reference evidence="1 2" key="1">
    <citation type="submission" date="2021-01" db="EMBL/GenBank/DDBJ databases">
        <title>WGS of actinomycetes isolated from Thailand.</title>
        <authorList>
            <person name="Thawai C."/>
        </authorList>
    </citation>
    <scope>NUCLEOTIDE SEQUENCE [LARGE SCALE GENOMIC DNA]</scope>
    <source>
        <strain evidence="1 2">CA3R110</strain>
    </source>
</reference>
<evidence type="ECO:0000313" key="2">
    <source>
        <dbReference type="Proteomes" id="UP000621510"/>
    </source>
</evidence>
<sequence>MAAARIDLAVFDMAGTTIDEGLRVYRVRTDNEGVPPEPDRLALVVQNSRRRLGR</sequence>
<evidence type="ECO:0000313" key="1">
    <source>
        <dbReference type="EMBL" id="MBL1111036.1"/>
    </source>
</evidence>
<organism evidence="1 2">
    <name type="scientific">Streptomyces endocoffeicus</name>
    <dbReference type="NCBI Taxonomy" id="2898945"/>
    <lineage>
        <taxon>Bacteria</taxon>
        <taxon>Bacillati</taxon>
        <taxon>Actinomycetota</taxon>
        <taxon>Actinomycetes</taxon>
        <taxon>Kitasatosporales</taxon>
        <taxon>Streptomycetaceae</taxon>
        <taxon>Streptomyces</taxon>
    </lineage>
</organism>
<proteinExistence type="predicted"/>
<dbReference type="EMBL" id="JAERRG010000001">
    <property type="protein sequence ID" value="MBL1111036.1"/>
    <property type="molecule type" value="Genomic_DNA"/>
</dbReference>
<dbReference type="RefSeq" id="WP_201846568.1">
    <property type="nucleotide sequence ID" value="NZ_JAERRG010000001.1"/>
</dbReference>
<comment type="caution">
    <text evidence="1">The sequence shown here is derived from an EMBL/GenBank/DDBJ whole genome shotgun (WGS) entry which is preliminary data.</text>
</comment>
<evidence type="ECO:0008006" key="3">
    <source>
        <dbReference type="Google" id="ProtNLM"/>
    </source>
</evidence>